<evidence type="ECO:0000259" key="4">
    <source>
        <dbReference type="Pfam" id="PF22528"/>
    </source>
</evidence>
<dbReference type="PANTHER" id="PTHR11006">
    <property type="entry name" value="PROTEIN ARGININE N-METHYLTRANSFERASE"/>
    <property type="match status" value="1"/>
</dbReference>
<dbReference type="Pfam" id="PF22528">
    <property type="entry name" value="PRMT_C"/>
    <property type="match status" value="1"/>
</dbReference>
<feature type="domain" description="Protein arginine N-methyltransferase" evidence="4">
    <location>
        <begin position="298"/>
        <end position="396"/>
    </location>
</feature>
<dbReference type="OrthoDB" id="5383291at2"/>
<dbReference type="InterPro" id="IPR025799">
    <property type="entry name" value="Arg_MeTrfase"/>
</dbReference>
<dbReference type="EMBL" id="VIFM01000063">
    <property type="protein sequence ID" value="TQF14637.1"/>
    <property type="molecule type" value="Genomic_DNA"/>
</dbReference>
<evidence type="ECO:0000313" key="5">
    <source>
        <dbReference type="EMBL" id="TQF14637.1"/>
    </source>
</evidence>
<dbReference type="Gene3D" id="3.40.50.150">
    <property type="entry name" value="Vaccinia Virus protein VP39"/>
    <property type="match status" value="1"/>
</dbReference>
<evidence type="ECO:0000256" key="2">
    <source>
        <dbReference type="ARBA" id="ARBA00022679"/>
    </source>
</evidence>
<name>A0A540X052_9BACT</name>
<dbReference type="InterPro" id="IPR055135">
    <property type="entry name" value="PRMT_dom"/>
</dbReference>
<gene>
    <name evidence="5" type="ORF">FJV41_17765</name>
</gene>
<keyword evidence="3" id="KW-0949">S-adenosyl-L-methionine</keyword>
<dbReference type="Gene3D" id="2.70.160.11">
    <property type="entry name" value="Hnrnp arginine n-methyltransferase1"/>
    <property type="match status" value="1"/>
</dbReference>
<evidence type="ECO:0000313" key="6">
    <source>
        <dbReference type="Proteomes" id="UP000315369"/>
    </source>
</evidence>
<protein>
    <recommendedName>
        <fullName evidence="4">Protein arginine N-methyltransferase domain-containing protein</fullName>
    </recommendedName>
</protein>
<dbReference type="AlphaFoldDB" id="A0A540X052"/>
<dbReference type="CDD" id="cd02440">
    <property type="entry name" value="AdoMet_MTases"/>
    <property type="match status" value="1"/>
</dbReference>
<dbReference type="SUPFAM" id="SSF53335">
    <property type="entry name" value="S-adenosyl-L-methionine-dependent methyltransferases"/>
    <property type="match status" value="1"/>
</dbReference>
<dbReference type="GO" id="GO:0032259">
    <property type="term" value="P:methylation"/>
    <property type="evidence" value="ECO:0007669"/>
    <property type="project" value="UniProtKB-KW"/>
</dbReference>
<evidence type="ECO:0000256" key="1">
    <source>
        <dbReference type="ARBA" id="ARBA00022603"/>
    </source>
</evidence>
<sequence length="405" mass="44394">MPDEQLRVSQSLMMMVNAQGQMTALASMSHPPLTLTPAQWWLVGSLRSACPKEDVLAIPSTFSRAQLDEALDTLLAHSVVVPVKGTQVDSSRYVLGPGGWADIAEHHRMLYDTVRVHAYRSSLFRHARDQVVLDIGTGTGLLAILAAKAGARHVYAIEESAIAEVALEMYAENGVADRITLLQGNSRDIELPQRANVIVHELLNTDPFGENLLPAIQHATQHFLAPGGRLIPHRIEAMCVGVQMTEPVSSGQRMLREAENLNDFYGLSFKPVLKRMQAAFDVAGPNFDQGGMVIPPTAPQTLLTRPCLLRDVQLDGDLTEAMNEQSVESVLEVNAPGILGGVAIYFRAHMDEHTVLSTSPSAPPTCWGFQVKEFKERVQVQPGDRVRIVSTLNRSHGHRFKIVLA</sequence>
<dbReference type="PANTHER" id="PTHR11006:SF4">
    <property type="entry name" value="PROTEIN ARGININE N-METHYLTRANSFERASE 7"/>
    <property type="match status" value="1"/>
</dbReference>
<keyword evidence="1" id="KW-0489">Methyltransferase</keyword>
<accession>A0A540X052</accession>
<dbReference type="RefSeq" id="WP_141643689.1">
    <property type="nucleotide sequence ID" value="NZ_VIFM01000063.1"/>
</dbReference>
<dbReference type="InterPro" id="IPR029063">
    <property type="entry name" value="SAM-dependent_MTases_sf"/>
</dbReference>
<organism evidence="5 6">
    <name type="scientific">Myxococcus llanfairpwllgwyngyllgogerychwyrndrobwllllantysiliogogogochensis</name>
    <dbReference type="NCBI Taxonomy" id="2590453"/>
    <lineage>
        <taxon>Bacteria</taxon>
        <taxon>Pseudomonadati</taxon>
        <taxon>Myxococcota</taxon>
        <taxon>Myxococcia</taxon>
        <taxon>Myxococcales</taxon>
        <taxon>Cystobacterineae</taxon>
        <taxon>Myxococcaceae</taxon>
        <taxon>Myxococcus</taxon>
    </lineage>
</organism>
<reference evidence="5 6" key="1">
    <citation type="submission" date="2019-06" db="EMBL/GenBank/DDBJ databases">
        <authorList>
            <person name="Livingstone P."/>
            <person name="Whitworth D."/>
        </authorList>
    </citation>
    <scope>NUCLEOTIDE SEQUENCE [LARGE SCALE GENOMIC DNA]</scope>
    <source>
        <strain evidence="5 6">AM401</strain>
    </source>
</reference>
<dbReference type="PROSITE" id="PS51678">
    <property type="entry name" value="SAM_MT_PRMT"/>
    <property type="match status" value="1"/>
</dbReference>
<keyword evidence="6" id="KW-1185">Reference proteome</keyword>
<keyword evidence="2" id="KW-0808">Transferase</keyword>
<evidence type="ECO:0000256" key="3">
    <source>
        <dbReference type="ARBA" id="ARBA00022691"/>
    </source>
</evidence>
<dbReference type="Pfam" id="PF06325">
    <property type="entry name" value="PrmA"/>
    <property type="match status" value="1"/>
</dbReference>
<comment type="caution">
    <text evidence="5">The sequence shown here is derived from an EMBL/GenBank/DDBJ whole genome shotgun (WGS) entry which is preliminary data.</text>
</comment>
<dbReference type="Proteomes" id="UP000315369">
    <property type="component" value="Unassembled WGS sequence"/>
</dbReference>
<proteinExistence type="predicted"/>
<dbReference type="GO" id="GO:0042054">
    <property type="term" value="F:histone methyltransferase activity"/>
    <property type="evidence" value="ECO:0007669"/>
    <property type="project" value="TreeGrafter"/>
</dbReference>
<dbReference type="GO" id="GO:0016274">
    <property type="term" value="F:protein-arginine N-methyltransferase activity"/>
    <property type="evidence" value="ECO:0007669"/>
    <property type="project" value="InterPro"/>
</dbReference>